<keyword evidence="1" id="KW-0812">Transmembrane</keyword>
<protein>
    <recommendedName>
        <fullName evidence="3">DUF3185 domain-containing protein</fullName>
    </recommendedName>
</protein>
<evidence type="ECO:0000256" key="1">
    <source>
        <dbReference type="SAM" id="Phobius"/>
    </source>
</evidence>
<sequence>MRARVMLGIVLLVVGLFVFIYGMNASKSFVEQVSNSLTGRYSDATSWYLIGGIAALAAGILLLLSGVLGKKK</sequence>
<name>A0A644V2W8_9ZZZZ</name>
<reference evidence="2" key="1">
    <citation type="submission" date="2019-08" db="EMBL/GenBank/DDBJ databases">
        <authorList>
            <person name="Kucharzyk K."/>
            <person name="Murdoch R.W."/>
            <person name="Higgins S."/>
            <person name="Loffler F."/>
        </authorList>
    </citation>
    <scope>NUCLEOTIDE SEQUENCE</scope>
</reference>
<evidence type="ECO:0000313" key="2">
    <source>
        <dbReference type="EMBL" id="MPL85678.1"/>
    </source>
</evidence>
<comment type="caution">
    <text evidence="2">The sequence shown here is derived from an EMBL/GenBank/DDBJ whole genome shotgun (WGS) entry which is preliminary data.</text>
</comment>
<dbReference type="EMBL" id="VSSQ01000209">
    <property type="protein sequence ID" value="MPL85678.1"/>
    <property type="molecule type" value="Genomic_DNA"/>
</dbReference>
<evidence type="ECO:0008006" key="3">
    <source>
        <dbReference type="Google" id="ProtNLM"/>
    </source>
</evidence>
<accession>A0A644V2W8</accession>
<dbReference type="AlphaFoldDB" id="A0A644V2W8"/>
<dbReference type="Pfam" id="PF11381">
    <property type="entry name" value="DUF3185"/>
    <property type="match status" value="1"/>
</dbReference>
<keyword evidence="1" id="KW-0472">Membrane</keyword>
<feature type="transmembrane region" description="Helical" evidence="1">
    <location>
        <begin position="46"/>
        <end position="68"/>
    </location>
</feature>
<dbReference type="InterPro" id="IPR021521">
    <property type="entry name" value="DUF3185"/>
</dbReference>
<organism evidence="2">
    <name type="scientific">bioreactor metagenome</name>
    <dbReference type="NCBI Taxonomy" id="1076179"/>
    <lineage>
        <taxon>unclassified sequences</taxon>
        <taxon>metagenomes</taxon>
        <taxon>ecological metagenomes</taxon>
    </lineage>
</organism>
<keyword evidence="1" id="KW-1133">Transmembrane helix</keyword>
<gene>
    <name evidence="2" type="ORF">SDC9_31651</name>
</gene>
<proteinExistence type="predicted"/>